<dbReference type="InterPro" id="IPR036388">
    <property type="entry name" value="WH-like_DNA-bd_sf"/>
</dbReference>
<dbReference type="PROSITE" id="PS50949">
    <property type="entry name" value="HTH_GNTR"/>
    <property type="match status" value="1"/>
</dbReference>
<evidence type="ECO:0000256" key="3">
    <source>
        <dbReference type="ARBA" id="ARBA00023015"/>
    </source>
</evidence>
<dbReference type="SMART" id="SM00345">
    <property type="entry name" value="HTH_GNTR"/>
    <property type="match status" value="1"/>
</dbReference>
<evidence type="ECO:0000256" key="1">
    <source>
        <dbReference type="ARBA" id="ARBA00005384"/>
    </source>
</evidence>
<feature type="domain" description="HTH gntR-type" evidence="6">
    <location>
        <begin position="1"/>
        <end position="69"/>
    </location>
</feature>
<keyword evidence="4" id="KW-0238">DNA-binding</keyword>
<dbReference type="InterPro" id="IPR015424">
    <property type="entry name" value="PyrdxlP-dep_Trfase"/>
</dbReference>
<proteinExistence type="inferred from homology"/>
<sequence>MSKSRQVATALLKAIDEGRLSPGTRVASIREAAQQFGVSKNTVIDAYDQLVALGHLSARQGAGFFVARPRTSPIDEPTHNLSEAVDSVSLLREQLVGNFAVRVGDGRAPASWMGGTELTRLIRRRTGLPDEMSDVEYGMPQGHSPLRESVAMALAGRSIHASHEQVMMTFGANHAFDLIIRHFVAPGESVLVETPGYYPLFGKLRLAKAKLVGVPRTADGPDLEEFERKAKQYRPRLFFLQPNAHNPTGSSMSLSNMHRLLKLADHYGVTLVEDDVFADILPKGSAHLAALDGLERVIYVGTFSKTLSTGLRCGYVAGSRSIIRALVDIKMLTVVNTSTFNEMVIHDLLVRGRYRRHLAQLRERVAKASATAVRVLKQIGVNDVTGPGGGYYLWAKLPTHINTTELAKRASEKGIFIAPGAIFSLRPDSTDANSMRINIAHANDHRFLEFISKALNE</sequence>
<dbReference type="GO" id="GO:0003700">
    <property type="term" value="F:DNA-binding transcription factor activity"/>
    <property type="evidence" value="ECO:0007669"/>
    <property type="project" value="InterPro"/>
</dbReference>
<name>A0A0F9XE93_9ZZZZ</name>
<keyword evidence="2" id="KW-0663">Pyridoxal phosphate</keyword>
<dbReference type="EMBL" id="LAZR01000059">
    <property type="protein sequence ID" value="KKN97291.1"/>
    <property type="molecule type" value="Genomic_DNA"/>
</dbReference>
<dbReference type="InterPro" id="IPR004839">
    <property type="entry name" value="Aminotransferase_I/II_large"/>
</dbReference>
<dbReference type="Pfam" id="PF00155">
    <property type="entry name" value="Aminotran_1_2"/>
    <property type="match status" value="1"/>
</dbReference>
<keyword evidence="5" id="KW-0804">Transcription</keyword>
<accession>A0A0F9XE93</accession>
<evidence type="ECO:0000256" key="2">
    <source>
        <dbReference type="ARBA" id="ARBA00022898"/>
    </source>
</evidence>
<comment type="similarity">
    <text evidence="1">In the C-terminal section; belongs to the class-I pyridoxal-phosphate-dependent aminotransferase family.</text>
</comment>
<dbReference type="Pfam" id="PF00392">
    <property type="entry name" value="GntR"/>
    <property type="match status" value="1"/>
</dbReference>
<dbReference type="AlphaFoldDB" id="A0A0F9XE93"/>
<protein>
    <recommendedName>
        <fullName evidence="6">HTH gntR-type domain-containing protein</fullName>
    </recommendedName>
</protein>
<dbReference type="CDD" id="cd07377">
    <property type="entry name" value="WHTH_GntR"/>
    <property type="match status" value="1"/>
</dbReference>
<evidence type="ECO:0000256" key="5">
    <source>
        <dbReference type="ARBA" id="ARBA00023163"/>
    </source>
</evidence>
<dbReference type="Gene3D" id="3.40.640.10">
    <property type="entry name" value="Type I PLP-dependent aspartate aminotransferase-like (Major domain)"/>
    <property type="match status" value="1"/>
</dbReference>
<comment type="caution">
    <text evidence="7">The sequence shown here is derived from an EMBL/GenBank/DDBJ whole genome shotgun (WGS) entry which is preliminary data.</text>
</comment>
<dbReference type="SUPFAM" id="SSF53383">
    <property type="entry name" value="PLP-dependent transferases"/>
    <property type="match status" value="1"/>
</dbReference>
<dbReference type="SUPFAM" id="SSF46785">
    <property type="entry name" value="Winged helix' DNA-binding domain"/>
    <property type="match status" value="1"/>
</dbReference>
<dbReference type="PANTHER" id="PTHR46577:SF2">
    <property type="entry name" value="TRANSCRIPTIONAL REGULATORY PROTEIN"/>
    <property type="match status" value="1"/>
</dbReference>
<dbReference type="Gene3D" id="1.10.10.10">
    <property type="entry name" value="Winged helix-like DNA-binding domain superfamily/Winged helix DNA-binding domain"/>
    <property type="match status" value="1"/>
</dbReference>
<evidence type="ECO:0000256" key="4">
    <source>
        <dbReference type="ARBA" id="ARBA00023125"/>
    </source>
</evidence>
<dbReference type="CDD" id="cd00609">
    <property type="entry name" value="AAT_like"/>
    <property type="match status" value="1"/>
</dbReference>
<dbReference type="GO" id="GO:0003677">
    <property type="term" value="F:DNA binding"/>
    <property type="evidence" value="ECO:0007669"/>
    <property type="project" value="UniProtKB-KW"/>
</dbReference>
<dbReference type="InterPro" id="IPR051446">
    <property type="entry name" value="HTH_trans_reg/aminotransferase"/>
</dbReference>
<reference evidence="7" key="1">
    <citation type="journal article" date="2015" name="Nature">
        <title>Complex archaea that bridge the gap between prokaryotes and eukaryotes.</title>
        <authorList>
            <person name="Spang A."/>
            <person name="Saw J.H."/>
            <person name="Jorgensen S.L."/>
            <person name="Zaremba-Niedzwiedzka K."/>
            <person name="Martijn J."/>
            <person name="Lind A.E."/>
            <person name="van Eijk R."/>
            <person name="Schleper C."/>
            <person name="Guy L."/>
            <person name="Ettema T.J."/>
        </authorList>
    </citation>
    <scope>NUCLEOTIDE SEQUENCE</scope>
</reference>
<dbReference type="InterPro" id="IPR036390">
    <property type="entry name" value="WH_DNA-bd_sf"/>
</dbReference>
<evidence type="ECO:0000259" key="6">
    <source>
        <dbReference type="PROSITE" id="PS50949"/>
    </source>
</evidence>
<dbReference type="InterPro" id="IPR015421">
    <property type="entry name" value="PyrdxlP-dep_Trfase_major"/>
</dbReference>
<dbReference type="PANTHER" id="PTHR46577">
    <property type="entry name" value="HTH-TYPE TRANSCRIPTIONAL REGULATORY PROTEIN GABR"/>
    <property type="match status" value="1"/>
</dbReference>
<keyword evidence="3" id="KW-0805">Transcription regulation</keyword>
<organism evidence="7">
    <name type="scientific">marine sediment metagenome</name>
    <dbReference type="NCBI Taxonomy" id="412755"/>
    <lineage>
        <taxon>unclassified sequences</taxon>
        <taxon>metagenomes</taxon>
        <taxon>ecological metagenomes</taxon>
    </lineage>
</organism>
<dbReference type="InterPro" id="IPR000524">
    <property type="entry name" value="Tscrpt_reg_HTH_GntR"/>
</dbReference>
<evidence type="ECO:0000313" key="7">
    <source>
        <dbReference type="EMBL" id="KKN97291.1"/>
    </source>
</evidence>
<dbReference type="GO" id="GO:0030170">
    <property type="term" value="F:pyridoxal phosphate binding"/>
    <property type="evidence" value="ECO:0007669"/>
    <property type="project" value="InterPro"/>
</dbReference>
<gene>
    <name evidence="7" type="ORF">LCGC14_0159800</name>
</gene>